<proteinExistence type="inferred from homology"/>
<feature type="active site" description="Acyl-thioester intermediate" evidence="5">
    <location>
        <position position="90"/>
    </location>
</feature>
<feature type="active site" description="Proton acceptor" evidence="5">
    <location>
        <position position="350"/>
    </location>
</feature>
<sequence>MSQRKVVILSAARTPIGSFCGALSTLKAHDLGSVVIKEALNRAKLDPSAVNEVIMGQALSAGQGQNPARQASVNAGVPHSVPAYSINMLCGSGLKSVGVGAASILSGASDFVVAGGQESMSQAQHSMLLRTGTKMGAATMTDTMLSDGLTDAFLNCHMGITAENVAKQWSITREEQDQMALNSQHKTEAAQKAGHFDQELVAVSVPVPRGEPKLVLVDEYPKHGASIEAMTKLRPAFDKSGTVTAGNASGINDGAAAVVLAEEGAAKAKGLTPMASIVSFAQVGVDPAVMGIGPVSAVKAAIEKAGWKIEDVDVFELNEAFASQSIAVAKDLGIDASKININGGAIALGHPIGASGARVLVTLVYAMKRTSAKKGVASLCVGGGMGVAMCVEMS</sequence>
<comment type="similarity">
    <text evidence="2 6">Belongs to the thiolase-like superfamily. Thiolase family.</text>
</comment>
<dbReference type="PIRSF" id="PIRSF000429">
    <property type="entry name" value="Ac-CoA_Ac_transf"/>
    <property type="match status" value="1"/>
</dbReference>
<evidence type="ECO:0000259" key="7">
    <source>
        <dbReference type="Pfam" id="PF00108"/>
    </source>
</evidence>
<dbReference type="PROSITE" id="PS00737">
    <property type="entry name" value="THIOLASE_2"/>
    <property type="match status" value="1"/>
</dbReference>
<evidence type="ECO:0000256" key="1">
    <source>
        <dbReference type="ARBA" id="ARBA00005189"/>
    </source>
</evidence>
<gene>
    <name evidence="9" type="ORF">CLODIP_2_CD00457</name>
</gene>
<dbReference type="FunFam" id="3.40.47.10:FF:000010">
    <property type="entry name" value="Acetyl-CoA acetyltransferase (Thiolase)"/>
    <property type="match status" value="1"/>
</dbReference>
<feature type="domain" description="Thiolase N-terminal" evidence="7">
    <location>
        <begin position="6"/>
        <end position="263"/>
    </location>
</feature>
<evidence type="ECO:0008006" key="11">
    <source>
        <dbReference type="Google" id="ProtNLM"/>
    </source>
</evidence>
<dbReference type="InterPro" id="IPR020617">
    <property type="entry name" value="Thiolase_C"/>
</dbReference>
<evidence type="ECO:0000259" key="8">
    <source>
        <dbReference type="Pfam" id="PF02803"/>
    </source>
</evidence>
<keyword evidence="3 6" id="KW-0808">Transferase</keyword>
<name>A0A8S1D2B4_9INSE</name>
<dbReference type="PANTHER" id="PTHR18919:SF107">
    <property type="entry name" value="ACETYL-COA ACETYLTRANSFERASE, CYTOSOLIC"/>
    <property type="match status" value="1"/>
</dbReference>
<dbReference type="PROSITE" id="PS00099">
    <property type="entry name" value="THIOLASE_3"/>
    <property type="match status" value="1"/>
</dbReference>
<dbReference type="EMBL" id="CADEPI010000066">
    <property type="protein sequence ID" value="CAB3371956.1"/>
    <property type="molecule type" value="Genomic_DNA"/>
</dbReference>
<dbReference type="PANTHER" id="PTHR18919">
    <property type="entry name" value="ACETYL-COA C-ACYLTRANSFERASE"/>
    <property type="match status" value="1"/>
</dbReference>
<dbReference type="AlphaFoldDB" id="A0A8S1D2B4"/>
<evidence type="ECO:0000313" key="9">
    <source>
        <dbReference type="EMBL" id="CAB3371956.1"/>
    </source>
</evidence>
<evidence type="ECO:0000256" key="3">
    <source>
        <dbReference type="ARBA" id="ARBA00022679"/>
    </source>
</evidence>
<dbReference type="InterPro" id="IPR020615">
    <property type="entry name" value="Thiolase_acyl_enz_int_AS"/>
</dbReference>
<dbReference type="SUPFAM" id="SSF53901">
    <property type="entry name" value="Thiolase-like"/>
    <property type="match status" value="2"/>
</dbReference>
<dbReference type="InterPro" id="IPR020616">
    <property type="entry name" value="Thiolase_N"/>
</dbReference>
<dbReference type="Proteomes" id="UP000494165">
    <property type="component" value="Unassembled WGS sequence"/>
</dbReference>
<protein>
    <recommendedName>
        <fullName evidence="11">Thiolase N-terminal domain-containing protein</fullName>
    </recommendedName>
</protein>
<evidence type="ECO:0000256" key="6">
    <source>
        <dbReference type="RuleBase" id="RU003557"/>
    </source>
</evidence>
<dbReference type="Gene3D" id="3.40.47.10">
    <property type="match status" value="2"/>
</dbReference>
<organism evidence="9 10">
    <name type="scientific">Cloeon dipterum</name>
    <dbReference type="NCBI Taxonomy" id="197152"/>
    <lineage>
        <taxon>Eukaryota</taxon>
        <taxon>Metazoa</taxon>
        <taxon>Ecdysozoa</taxon>
        <taxon>Arthropoda</taxon>
        <taxon>Hexapoda</taxon>
        <taxon>Insecta</taxon>
        <taxon>Pterygota</taxon>
        <taxon>Palaeoptera</taxon>
        <taxon>Ephemeroptera</taxon>
        <taxon>Pisciforma</taxon>
        <taxon>Baetidae</taxon>
        <taxon>Cloeon</taxon>
    </lineage>
</organism>
<feature type="active site" description="Proton acceptor" evidence="5">
    <location>
        <position position="380"/>
    </location>
</feature>
<accession>A0A8S1D2B4</accession>
<dbReference type="Pfam" id="PF00108">
    <property type="entry name" value="Thiolase_N"/>
    <property type="match status" value="1"/>
</dbReference>
<dbReference type="GO" id="GO:0003988">
    <property type="term" value="F:acetyl-CoA C-acyltransferase activity"/>
    <property type="evidence" value="ECO:0007669"/>
    <property type="project" value="UniProtKB-ARBA"/>
</dbReference>
<dbReference type="OrthoDB" id="5404651at2759"/>
<evidence type="ECO:0000256" key="5">
    <source>
        <dbReference type="PIRSR" id="PIRSR000429-1"/>
    </source>
</evidence>
<comment type="pathway">
    <text evidence="1">Lipid metabolism.</text>
</comment>
<keyword evidence="4 6" id="KW-0012">Acyltransferase</keyword>
<dbReference type="Pfam" id="PF02803">
    <property type="entry name" value="Thiolase_C"/>
    <property type="match status" value="1"/>
</dbReference>
<dbReference type="CDD" id="cd00751">
    <property type="entry name" value="thiolase"/>
    <property type="match status" value="1"/>
</dbReference>
<dbReference type="InterPro" id="IPR020610">
    <property type="entry name" value="Thiolase_AS"/>
</dbReference>
<dbReference type="InterPro" id="IPR020613">
    <property type="entry name" value="Thiolase_CS"/>
</dbReference>
<evidence type="ECO:0000313" key="10">
    <source>
        <dbReference type="Proteomes" id="UP000494165"/>
    </source>
</evidence>
<evidence type="ECO:0000256" key="2">
    <source>
        <dbReference type="ARBA" id="ARBA00010982"/>
    </source>
</evidence>
<evidence type="ECO:0000256" key="4">
    <source>
        <dbReference type="ARBA" id="ARBA00023315"/>
    </source>
</evidence>
<comment type="caution">
    <text evidence="9">The sequence shown here is derived from an EMBL/GenBank/DDBJ whole genome shotgun (WGS) entry which is preliminary data.</text>
</comment>
<keyword evidence="10" id="KW-1185">Reference proteome</keyword>
<dbReference type="InterPro" id="IPR002155">
    <property type="entry name" value="Thiolase"/>
</dbReference>
<reference evidence="9 10" key="1">
    <citation type="submission" date="2020-04" db="EMBL/GenBank/DDBJ databases">
        <authorList>
            <person name="Alioto T."/>
            <person name="Alioto T."/>
            <person name="Gomez Garrido J."/>
        </authorList>
    </citation>
    <scope>NUCLEOTIDE SEQUENCE [LARGE SCALE GENOMIC DNA]</scope>
</reference>
<dbReference type="NCBIfam" id="TIGR01930">
    <property type="entry name" value="AcCoA-C-Actrans"/>
    <property type="match status" value="1"/>
</dbReference>
<dbReference type="InterPro" id="IPR016039">
    <property type="entry name" value="Thiolase-like"/>
</dbReference>
<dbReference type="PROSITE" id="PS00098">
    <property type="entry name" value="THIOLASE_1"/>
    <property type="match status" value="1"/>
</dbReference>
<feature type="domain" description="Thiolase C-terminal" evidence="8">
    <location>
        <begin position="271"/>
        <end position="392"/>
    </location>
</feature>